<evidence type="ECO:0008006" key="3">
    <source>
        <dbReference type="Google" id="ProtNLM"/>
    </source>
</evidence>
<reference evidence="1" key="1">
    <citation type="journal article" date="2014" name="Int. J. Syst. Evol. Microbiol.">
        <title>Complete genome sequence of Corynebacterium casei LMG S-19264T (=DSM 44701T), isolated from a smear-ripened cheese.</title>
        <authorList>
            <consortium name="US DOE Joint Genome Institute (JGI-PGF)"/>
            <person name="Walter F."/>
            <person name="Albersmeier A."/>
            <person name="Kalinowski J."/>
            <person name="Ruckert C."/>
        </authorList>
    </citation>
    <scope>NUCLEOTIDE SEQUENCE</scope>
    <source>
        <strain evidence="1">CGMCC 1.10998</strain>
    </source>
</reference>
<proteinExistence type="predicted"/>
<evidence type="ECO:0000313" key="1">
    <source>
        <dbReference type="EMBL" id="GGC62665.1"/>
    </source>
</evidence>
<dbReference type="RefSeq" id="WP_188564575.1">
    <property type="nucleotide sequence ID" value="NZ_BMED01000001.1"/>
</dbReference>
<dbReference type="EMBL" id="BMED01000001">
    <property type="protein sequence ID" value="GGC62665.1"/>
    <property type="molecule type" value="Genomic_DNA"/>
</dbReference>
<dbReference type="Proteomes" id="UP000637423">
    <property type="component" value="Unassembled WGS sequence"/>
</dbReference>
<keyword evidence="2" id="KW-1185">Reference proteome</keyword>
<protein>
    <recommendedName>
        <fullName evidence="3">PEP-CTERM protein-sorting domain-containing protein</fullName>
    </recommendedName>
</protein>
<evidence type="ECO:0000313" key="2">
    <source>
        <dbReference type="Proteomes" id="UP000637423"/>
    </source>
</evidence>
<organism evidence="1 2">
    <name type="scientific">Undibacterium terreum</name>
    <dbReference type="NCBI Taxonomy" id="1224302"/>
    <lineage>
        <taxon>Bacteria</taxon>
        <taxon>Pseudomonadati</taxon>
        <taxon>Pseudomonadota</taxon>
        <taxon>Betaproteobacteria</taxon>
        <taxon>Burkholderiales</taxon>
        <taxon>Oxalobacteraceae</taxon>
        <taxon>Undibacterium</taxon>
    </lineage>
</organism>
<sequence>MKVLQLMRDVLLGLIALLVMMALMTRPASATAEYRPLTSATALSSRVPTSTTDKLMRASATKELTAADGDNYLTQLTADHHAAGNHRATVQAVQHVSGGCNSLTSPMHCDSIQTSTPSGSETGFLPEPSPWFMLILGLLGIVLLRREP</sequence>
<name>A0A916U6L7_9BURK</name>
<comment type="caution">
    <text evidence="1">The sequence shown here is derived from an EMBL/GenBank/DDBJ whole genome shotgun (WGS) entry which is preliminary data.</text>
</comment>
<dbReference type="AlphaFoldDB" id="A0A916U6L7"/>
<gene>
    <name evidence="1" type="ORF">GCM10011396_07040</name>
</gene>
<accession>A0A916U6L7</accession>
<reference evidence="1" key="2">
    <citation type="submission" date="2020-09" db="EMBL/GenBank/DDBJ databases">
        <authorList>
            <person name="Sun Q."/>
            <person name="Zhou Y."/>
        </authorList>
    </citation>
    <scope>NUCLEOTIDE SEQUENCE</scope>
    <source>
        <strain evidence="1">CGMCC 1.10998</strain>
    </source>
</reference>
<dbReference type="NCBIfam" id="TIGR02595">
    <property type="entry name" value="PEP_CTERM"/>
    <property type="match status" value="1"/>
</dbReference>
<dbReference type="InterPro" id="IPR013424">
    <property type="entry name" value="Ice-binding_C"/>
</dbReference>